<feature type="domain" description="TonB-dependent receptor plug" evidence="5">
    <location>
        <begin position="155"/>
        <end position="239"/>
    </location>
</feature>
<gene>
    <name evidence="7" type="ordered locus">Palpr_2244</name>
</gene>
<dbReference type="Pfam" id="PF07715">
    <property type="entry name" value="Plug"/>
    <property type="match status" value="1"/>
</dbReference>
<dbReference type="eggNOG" id="COG4771">
    <property type="taxonomic scope" value="Bacteria"/>
</dbReference>
<dbReference type="AlphaFoldDB" id="E4T6N6"/>
<dbReference type="KEGG" id="ppn:Palpr_2244"/>
<name>E4T6N6_PALPW</name>
<proteinExistence type="predicted"/>
<dbReference type="Gene3D" id="2.40.170.20">
    <property type="entry name" value="TonB-dependent receptor, beta-barrel domain"/>
    <property type="match status" value="1"/>
</dbReference>
<evidence type="ECO:0000256" key="4">
    <source>
        <dbReference type="SAM" id="MobiDB-lite"/>
    </source>
</evidence>
<keyword evidence="7" id="KW-0675">Receptor</keyword>
<protein>
    <submittedName>
        <fullName evidence="7">TonB-dependent receptor</fullName>
    </submittedName>
</protein>
<evidence type="ECO:0000259" key="5">
    <source>
        <dbReference type="Pfam" id="PF07715"/>
    </source>
</evidence>
<feature type="region of interest" description="Disordered" evidence="4">
    <location>
        <begin position="829"/>
        <end position="849"/>
    </location>
</feature>
<sequence>MVFVVLGMVLKILSGIKSVSCMKKIVVFFLVSVMSLPLMASGGIKGTIVDAGDQSPLDFVNVALFKQGSQTPVAGVATDNKGVFSIPSVANGKYSLRISYVGYTTVNKSLEIVGAPLNLGTIQLNEDSKSLKEVEVVAQSSQMRFEIDKKVFSVDQNIAAAGGSASDVLKNIPSVSVDNDGNVSLRKDGNVEVWINGKASGLTADNRAQVLQQLPAESIESVEIMTNPSAKFNPEGSAGIINIVMKQNRKAGYYGSVSAGVTYPDGGKLGGNLGASINFSNSKFDSYINLGYRNMSFNGGGNTDRTNFNGTDSTLLNQHSTMSNSFSGIFMRAGVDYHLDKKNTIGLSGFGMSGSGNSENNSSYLLTNLRSNPASVLRNYSRTNTGTGTRPSLNLSLDYRHEFDKKGTNLNASMSYSYHNRTSDNMYLTNDALASTNNSNISQSTDGKNKGIEFKVDYTNKLTDDSKLEAGWQSNINNTLSTTDGTNNLTNAVIPSYYDNFDYKEQIHAGYLTYGNRINKLSYQIGLRAEYLQKKSTNTTKSIVSSAIDTVQTIPAKTLFHVFPSLYLSYNLANNAELQLNYTNRVNRPRGQQINPYRNLSDSTNISYGNPDLMPQYASAMELNYIKSWDTQSLSASVYYRSTDNVIQNVRFLHNGIMESTFMNIAKSQNTGLELISKNRLFKILNLTSSVNVYYSKLDAATYINPYNTAIQTTIPGQDNFSWSANVLANFMLSKTLSGQISGEYESPQLIAQGKQNERYTLDLGLRKTFMDRKLSISVNVRDILNSSSFKSTTSGSGFYQTSSNYFHGRMFGLTASYNFGTMKAKKTDQMKKKEGAGDMQDMNMDGVD</sequence>
<dbReference type="HOGENOM" id="CLU_017617_0_0_10"/>
<accession>E4T6N6</accession>
<feature type="domain" description="Outer membrane protein beta-barrel" evidence="6">
    <location>
        <begin position="401"/>
        <end position="818"/>
    </location>
</feature>
<dbReference type="GO" id="GO:0009279">
    <property type="term" value="C:cell outer membrane"/>
    <property type="evidence" value="ECO:0007669"/>
    <property type="project" value="UniProtKB-SubCell"/>
</dbReference>
<dbReference type="Pfam" id="PF14905">
    <property type="entry name" value="OMP_b-brl_3"/>
    <property type="match status" value="1"/>
</dbReference>
<evidence type="ECO:0000259" key="6">
    <source>
        <dbReference type="Pfam" id="PF14905"/>
    </source>
</evidence>
<dbReference type="InterPro" id="IPR008969">
    <property type="entry name" value="CarboxyPept-like_regulatory"/>
</dbReference>
<dbReference type="EMBL" id="CP002345">
    <property type="protein sequence ID" value="ADQ80380.1"/>
    <property type="molecule type" value="Genomic_DNA"/>
</dbReference>
<organism evidence="7 8">
    <name type="scientific">Paludibacter propionicigenes (strain DSM 17365 / JCM 13257 / WB4)</name>
    <dbReference type="NCBI Taxonomy" id="694427"/>
    <lineage>
        <taxon>Bacteria</taxon>
        <taxon>Pseudomonadati</taxon>
        <taxon>Bacteroidota</taxon>
        <taxon>Bacteroidia</taxon>
        <taxon>Bacteroidales</taxon>
        <taxon>Paludibacteraceae</taxon>
        <taxon>Paludibacter</taxon>
    </lineage>
</organism>
<evidence type="ECO:0000256" key="3">
    <source>
        <dbReference type="ARBA" id="ARBA00023237"/>
    </source>
</evidence>
<dbReference type="InterPro" id="IPR037066">
    <property type="entry name" value="Plug_dom_sf"/>
</dbReference>
<evidence type="ECO:0000313" key="8">
    <source>
        <dbReference type="Proteomes" id="UP000008718"/>
    </source>
</evidence>
<dbReference type="Gene3D" id="2.170.130.10">
    <property type="entry name" value="TonB-dependent receptor, plug domain"/>
    <property type="match status" value="1"/>
</dbReference>
<dbReference type="InterPro" id="IPR041700">
    <property type="entry name" value="OMP_b-brl_3"/>
</dbReference>
<dbReference type="Proteomes" id="UP000008718">
    <property type="component" value="Chromosome"/>
</dbReference>
<dbReference type="Gene3D" id="2.60.40.1120">
    <property type="entry name" value="Carboxypeptidase-like, regulatory domain"/>
    <property type="match status" value="1"/>
</dbReference>
<dbReference type="STRING" id="694427.Palpr_2244"/>
<comment type="subcellular location">
    <subcellularLocation>
        <location evidence="1">Cell outer membrane</location>
    </subcellularLocation>
</comment>
<dbReference type="Pfam" id="PF13715">
    <property type="entry name" value="CarbopepD_reg_2"/>
    <property type="match status" value="1"/>
</dbReference>
<dbReference type="PANTHER" id="PTHR40980:SF4">
    <property type="entry name" value="TONB-DEPENDENT RECEPTOR-LIKE BETA-BARREL DOMAIN-CONTAINING PROTEIN"/>
    <property type="match status" value="1"/>
</dbReference>
<dbReference type="SUPFAM" id="SSF49464">
    <property type="entry name" value="Carboxypeptidase regulatory domain-like"/>
    <property type="match status" value="1"/>
</dbReference>
<keyword evidence="3" id="KW-0998">Cell outer membrane</keyword>
<evidence type="ECO:0000256" key="2">
    <source>
        <dbReference type="ARBA" id="ARBA00023136"/>
    </source>
</evidence>
<dbReference type="OrthoDB" id="910296at2"/>
<keyword evidence="8" id="KW-1185">Reference proteome</keyword>
<evidence type="ECO:0000313" key="7">
    <source>
        <dbReference type="EMBL" id="ADQ80380.1"/>
    </source>
</evidence>
<keyword evidence="2" id="KW-0472">Membrane</keyword>
<dbReference type="PANTHER" id="PTHR40980">
    <property type="entry name" value="PLUG DOMAIN-CONTAINING PROTEIN"/>
    <property type="match status" value="1"/>
</dbReference>
<dbReference type="InterPro" id="IPR036942">
    <property type="entry name" value="Beta-barrel_TonB_sf"/>
</dbReference>
<reference evidence="7 8" key="2">
    <citation type="journal article" date="2011" name="Stand. Genomic Sci.">
        <title>Complete genome sequence of Paludibacter propionicigenes type strain (WB4).</title>
        <authorList>
            <person name="Gronow S."/>
            <person name="Munk C."/>
            <person name="Lapidus A."/>
            <person name="Nolan M."/>
            <person name="Lucas S."/>
            <person name="Hammon N."/>
            <person name="Deshpande S."/>
            <person name="Cheng J.F."/>
            <person name="Tapia R."/>
            <person name="Han C."/>
            <person name="Goodwin L."/>
            <person name="Pitluck S."/>
            <person name="Liolios K."/>
            <person name="Ivanova N."/>
            <person name="Mavromatis K."/>
            <person name="Mikhailova N."/>
            <person name="Pati A."/>
            <person name="Chen A."/>
            <person name="Palaniappan K."/>
            <person name="Land M."/>
            <person name="Hauser L."/>
            <person name="Chang Y.J."/>
            <person name="Jeffries C.D."/>
            <person name="Brambilla E."/>
            <person name="Rohde M."/>
            <person name="Goker M."/>
            <person name="Detter J.C."/>
            <person name="Woyke T."/>
            <person name="Bristow J."/>
            <person name="Eisen J.A."/>
            <person name="Markowitz V."/>
            <person name="Hugenholtz P."/>
            <person name="Kyrpides N.C."/>
            <person name="Klenk H.P."/>
        </authorList>
    </citation>
    <scope>NUCLEOTIDE SEQUENCE [LARGE SCALE GENOMIC DNA]</scope>
    <source>
        <strain evidence="8">DSM 17365 / JCM 13257 / WB4</strain>
    </source>
</reference>
<reference key="1">
    <citation type="submission" date="2010-11" db="EMBL/GenBank/DDBJ databases">
        <title>The complete genome of Paludibacter propionicigenes DSM 17365.</title>
        <authorList>
            <consortium name="US DOE Joint Genome Institute (JGI-PGF)"/>
            <person name="Lucas S."/>
            <person name="Copeland A."/>
            <person name="Lapidus A."/>
            <person name="Bruce D."/>
            <person name="Goodwin L."/>
            <person name="Pitluck S."/>
            <person name="Kyrpides N."/>
            <person name="Mavromatis K."/>
            <person name="Ivanova N."/>
            <person name="Munk A.C."/>
            <person name="Brettin T."/>
            <person name="Detter J.C."/>
            <person name="Han C."/>
            <person name="Tapia R."/>
            <person name="Land M."/>
            <person name="Hauser L."/>
            <person name="Markowitz V."/>
            <person name="Cheng J.-F."/>
            <person name="Hugenholtz P."/>
            <person name="Woyke T."/>
            <person name="Wu D."/>
            <person name="Gronow S."/>
            <person name="Wellnitz S."/>
            <person name="Brambilla E."/>
            <person name="Klenk H.-P."/>
            <person name="Eisen J.A."/>
        </authorList>
    </citation>
    <scope>NUCLEOTIDE SEQUENCE</scope>
    <source>
        <strain>WB4</strain>
    </source>
</reference>
<evidence type="ECO:0000256" key="1">
    <source>
        <dbReference type="ARBA" id="ARBA00004442"/>
    </source>
</evidence>
<dbReference type="SUPFAM" id="SSF56935">
    <property type="entry name" value="Porins"/>
    <property type="match status" value="1"/>
</dbReference>
<dbReference type="InterPro" id="IPR012910">
    <property type="entry name" value="Plug_dom"/>
</dbReference>